<keyword evidence="8" id="KW-0239">DNA-directed DNA polymerase</keyword>
<name>A0AAV2YHC6_9STRA</name>
<dbReference type="AlphaFoldDB" id="A0AAV2YHC6"/>
<dbReference type="Gene3D" id="3.30.420.10">
    <property type="entry name" value="Ribonuclease H-like superfamily/Ribonuclease H"/>
    <property type="match status" value="1"/>
</dbReference>
<sequence length="88" mass="9930">MDAIGPMETTSKGGAKYALVVGDGLHTQVEEAKFMEFKEFMETQTGRKLRCIRTDNGSEFVNLKFRQYCAERGIQDKTSVPYSPQHHG</sequence>
<dbReference type="InterPro" id="IPR001584">
    <property type="entry name" value="Integrase_cat-core"/>
</dbReference>
<reference evidence="11" key="1">
    <citation type="submission" date="2022-11" db="EMBL/GenBank/DDBJ databases">
        <authorList>
            <person name="Morgan W.R."/>
            <person name="Tartar A."/>
        </authorList>
    </citation>
    <scope>NUCLEOTIDE SEQUENCE</scope>
    <source>
        <strain evidence="11">ARSEF 373</strain>
    </source>
</reference>
<keyword evidence="6" id="KW-0229">DNA integration</keyword>
<comment type="caution">
    <text evidence="11">The sequence shown here is derived from an EMBL/GenBank/DDBJ whole genome shotgun (WGS) entry which is preliminary data.</text>
</comment>
<dbReference type="InterPro" id="IPR036397">
    <property type="entry name" value="RNaseH_sf"/>
</dbReference>
<evidence type="ECO:0000259" key="10">
    <source>
        <dbReference type="PROSITE" id="PS50994"/>
    </source>
</evidence>
<keyword evidence="7" id="KW-0695">RNA-directed DNA polymerase</keyword>
<proteinExistence type="predicted"/>
<feature type="domain" description="Integrase catalytic" evidence="10">
    <location>
        <begin position="52"/>
        <end position="88"/>
    </location>
</feature>
<protein>
    <recommendedName>
        <fullName evidence="10">Integrase catalytic domain-containing protein</fullName>
    </recommendedName>
</protein>
<dbReference type="Proteomes" id="UP001146120">
    <property type="component" value="Unassembled WGS sequence"/>
</dbReference>
<dbReference type="SUPFAM" id="SSF53098">
    <property type="entry name" value="Ribonuclease H-like"/>
    <property type="match status" value="1"/>
</dbReference>
<dbReference type="GO" id="GO:0004519">
    <property type="term" value="F:endonuclease activity"/>
    <property type="evidence" value="ECO:0007669"/>
    <property type="project" value="UniProtKB-KW"/>
</dbReference>
<organism evidence="11 12">
    <name type="scientific">Lagenidium giganteum</name>
    <dbReference type="NCBI Taxonomy" id="4803"/>
    <lineage>
        <taxon>Eukaryota</taxon>
        <taxon>Sar</taxon>
        <taxon>Stramenopiles</taxon>
        <taxon>Oomycota</taxon>
        <taxon>Peronosporomycetes</taxon>
        <taxon>Pythiales</taxon>
        <taxon>Pythiaceae</taxon>
    </lineage>
</organism>
<evidence type="ECO:0000256" key="8">
    <source>
        <dbReference type="ARBA" id="ARBA00022932"/>
    </source>
</evidence>
<evidence type="ECO:0000256" key="4">
    <source>
        <dbReference type="ARBA" id="ARBA00022801"/>
    </source>
</evidence>
<evidence type="ECO:0000256" key="9">
    <source>
        <dbReference type="ARBA" id="ARBA00023172"/>
    </source>
</evidence>
<keyword evidence="9" id="KW-0233">DNA recombination</keyword>
<dbReference type="GO" id="GO:0015074">
    <property type="term" value="P:DNA integration"/>
    <property type="evidence" value="ECO:0007669"/>
    <property type="project" value="UniProtKB-KW"/>
</dbReference>
<dbReference type="GO" id="GO:0006310">
    <property type="term" value="P:DNA recombination"/>
    <property type="evidence" value="ECO:0007669"/>
    <property type="project" value="UniProtKB-KW"/>
</dbReference>
<dbReference type="GO" id="GO:0046872">
    <property type="term" value="F:metal ion binding"/>
    <property type="evidence" value="ECO:0007669"/>
    <property type="project" value="UniProtKB-KW"/>
</dbReference>
<dbReference type="GO" id="GO:0003964">
    <property type="term" value="F:RNA-directed DNA polymerase activity"/>
    <property type="evidence" value="ECO:0007669"/>
    <property type="project" value="UniProtKB-KW"/>
</dbReference>
<evidence type="ECO:0000313" key="11">
    <source>
        <dbReference type="EMBL" id="DAZ93341.1"/>
    </source>
</evidence>
<evidence type="ECO:0000256" key="7">
    <source>
        <dbReference type="ARBA" id="ARBA00022918"/>
    </source>
</evidence>
<evidence type="ECO:0000313" key="12">
    <source>
        <dbReference type="Proteomes" id="UP001146120"/>
    </source>
</evidence>
<gene>
    <name evidence="11" type="ORF">N0F65_010807</name>
</gene>
<evidence type="ECO:0000256" key="1">
    <source>
        <dbReference type="ARBA" id="ARBA00022722"/>
    </source>
</evidence>
<dbReference type="GO" id="GO:0003676">
    <property type="term" value="F:nucleic acid binding"/>
    <property type="evidence" value="ECO:0007669"/>
    <property type="project" value="InterPro"/>
</dbReference>
<dbReference type="GO" id="GO:0003887">
    <property type="term" value="F:DNA-directed DNA polymerase activity"/>
    <property type="evidence" value="ECO:0007669"/>
    <property type="project" value="UniProtKB-KW"/>
</dbReference>
<dbReference type="InterPro" id="IPR012337">
    <property type="entry name" value="RNaseH-like_sf"/>
</dbReference>
<accession>A0AAV2YHC6</accession>
<keyword evidence="2" id="KW-0479">Metal-binding</keyword>
<dbReference type="InterPro" id="IPR039537">
    <property type="entry name" value="Retrotran_Ty1/copia-like"/>
</dbReference>
<keyword evidence="5" id="KW-0460">Magnesium</keyword>
<evidence type="ECO:0000256" key="2">
    <source>
        <dbReference type="ARBA" id="ARBA00022723"/>
    </source>
</evidence>
<dbReference type="EMBL" id="DAKRPA010000324">
    <property type="protein sequence ID" value="DAZ93341.1"/>
    <property type="molecule type" value="Genomic_DNA"/>
</dbReference>
<keyword evidence="8" id="KW-0808">Transferase</keyword>
<dbReference type="PANTHER" id="PTHR42648">
    <property type="entry name" value="TRANSPOSASE, PUTATIVE-RELATED"/>
    <property type="match status" value="1"/>
</dbReference>
<evidence type="ECO:0000256" key="3">
    <source>
        <dbReference type="ARBA" id="ARBA00022759"/>
    </source>
</evidence>
<keyword evidence="1" id="KW-0540">Nuclease</keyword>
<dbReference type="PROSITE" id="PS50994">
    <property type="entry name" value="INTEGRASE"/>
    <property type="match status" value="1"/>
</dbReference>
<evidence type="ECO:0000256" key="5">
    <source>
        <dbReference type="ARBA" id="ARBA00022842"/>
    </source>
</evidence>
<keyword evidence="4" id="KW-0378">Hydrolase</keyword>
<keyword evidence="12" id="KW-1185">Reference proteome</keyword>
<keyword evidence="8" id="KW-0548">Nucleotidyltransferase</keyword>
<dbReference type="PANTHER" id="PTHR42648:SF11">
    <property type="entry name" value="TRANSPOSON TY4-P GAG-POL POLYPROTEIN"/>
    <property type="match status" value="1"/>
</dbReference>
<dbReference type="GO" id="GO:0016787">
    <property type="term" value="F:hydrolase activity"/>
    <property type="evidence" value="ECO:0007669"/>
    <property type="project" value="UniProtKB-KW"/>
</dbReference>
<keyword evidence="3" id="KW-0255">Endonuclease</keyword>
<reference evidence="11" key="2">
    <citation type="journal article" date="2023" name="Microbiol Resour">
        <title>Decontamination and Annotation of the Draft Genome Sequence of the Oomycete Lagenidium giganteum ARSEF 373.</title>
        <authorList>
            <person name="Morgan W.R."/>
            <person name="Tartar A."/>
        </authorList>
    </citation>
    <scope>NUCLEOTIDE SEQUENCE</scope>
    <source>
        <strain evidence="11">ARSEF 373</strain>
    </source>
</reference>
<evidence type="ECO:0000256" key="6">
    <source>
        <dbReference type="ARBA" id="ARBA00022908"/>
    </source>
</evidence>